<dbReference type="Proteomes" id="UP001163223">
    <property type="component" value="Chromosome"/>
</dbReference>
<dbReference type="EMBL" id="CP113520">
    <property type="protein sequence ID" value="WAJ29928.1"/>
    <property type="molecule type" value="Genomic_DNA"/>
</dbReference>
<proteinExistence type="predicted"/>
<protein>
    <submittedName>
        <fullName evidence="1">Uncharacterized protein</fullName>
    </submittedName>
</protein>
<accession>A0ACD4NT43</accession>
<evidence type="ECO:0000313" key="1">
    <source>
        <dbReference type="EMBL" id="WAJ29928.1"/>
    </source>
</evidence>
<organism evidence="1 2">
    <name type="scientific">Antarcticirhabdus aurantiaca</name>
    <dbReference type="NCBI Taxonomy" id="2606717"/>
    <lineage>
        <taxon>Bacteria</taxon>
        <taxon>Pseudomonadati</taxon>
        <taxon>Pseudomonadota</taxon>
        <taxon>Alphaproteobacteria</taxon>
        <taxon>Hyphomicrobiales</taxon>
        <taxon>Aurantimonadaceae</taxon>
        <taxon>Antarcticirhabdus</taxon>
    </lineage>
</organism>
<sequence>MSDIEAHLQALEARSLQTVAANHALKVMLQHLWLDRLRSAGGPSAEQTRVIMDKFTAVQGDDVPAMGGGQSVEQAAELRAEVQAQFTILANEMVLMANRLAEHDAEREMAEDEAA</sequence>
<keyword evidence="2" id="KW-1185">Reference proteome</keyword>
<gene>
    <name evidence="1" type="ORF">OXU80_06860</name>
</gene>
<evidence type="ECO:0000313" key="2">
    <source>
        <dbReference type="Proteomes" id="UP001163223"/>
    </source>
</evidence>
<name>A0ACD4NT43_9HYPH</name>
<reference evidence="1" key="1">
    <citation type="submission" date="2022-11" db="EMBL/GenBank/DDBJ databases">
        <title>beta-Carotene-producing bacterium, Jeongeuplla avenae sp. nov., alleviates the salt stress of Arabidopsis seedlings.</title>
        <authorList>
            <person name="Jiang L."/>
            <person name="Lee J."/>
        </authorList>
    </citation>
    <scope>NUCLEOTIDE SEQUENCE</scope>
    <source>
        <strain evidence="1">DY_R2A_6</strain>
    </source>
</reference>